<evidence type="ECO:0000256" key="2">
    <source>
        <dbReference type="PROSITE-ProRule" id="PRU00176"/>
    </source>
</evidence>
<dbReference type="InterPro" id="IPR012677">
    <property type="entry name" value="Nucleotide-bd_a/b_plait_sf"/>
</dbReference>
<evidence type="ECO:0000313" key="4">
    <source>
        <dbReference type="EMBL" id="OCL04338.1"/>
    </source>
</evidence>
<evidence type="ECO:0000259" key="3">
    <source>
        <dbReference type="PROSITE" id="PS50102"/>
    </source>
</evidence>
<evidence type="ECO:0000313" key="5">
    <source>
        <dbReference type="Proteomes" id="UP000250140"/>
    </source>
</evidence>
<dbReference type="EMBL" id="KV750538">
    <property type="protein sequence ID" value="OCL04338.1"/>
    <property type="molecule type" value="Genomic_DNA"/>
</dbReference>
<dbReference type="Gene3D" id="3.30.70.330">
    <property type="match status" value="1"/>
</dbReference>
<dbReference type="PANTHER" id="PTHR23003">
    <property type="entry name" value="RNA RECOGNITION MOTIF RRM DOMAIN CONTAINING PROTEIN"/>
    <property type="match status" value="1"/>
</dbReference>
<sequence length="310" mass="34343">MSSSASQNRSPAKSEHFIWITGLPENWTWQDLKDYIRKHVNNQPGWTEVFKTKRSPSCTVTEGYFRICGAEDADRAYNRFAQNPTHRDMLVHQWELSRDRDLNVEPPLTKCNCSTQYPDLSLGSHSPGSMFKSEPVAAMVSTPAAVTATPYQYTYTQQVTRTTTQYPYYATPMSPVIASPALSITQAPVYSSTSSGIPVNVRHGAMLTEYRGIFISGLSFSVGPSELEILLKSSGRPIRSELLRDASTGRFRGSATAQYATKEEAQLAVNRLNNTEHMGMIIKVRLDKETTSIGQVQGPVIANGSTGYQV</sequence>
<dbReference type="InterPro" id="IPR000504">
    <property type="entry name" value="RRM_dom"/>
</dbReference>
<dbReference type="Pfam" id="PF00076">
    <property type="entry name" value="RRM_1"/>
    <property type="match status" value="1"/>
</dbReference>
<dbReference type="InterPro" id="IPR035979">
    <property type="entry name" value="RBD_domain_sf"/>
</dbReference>
<dbReference type="OrthoDB" id="1049195at2759"/>
<keyword evidence="5" id="KW-1185">Reference proteome</keyword>
<dbReference type="SMART" id="SM00360">
    <property type="entry name" value="RRM"/>
    <property type="match status" value="1"/>
</dbReference>
<dbReference type="Proteomes" id="UP000250140">
    <property type="component" value="Unassembled WGS sequence"/>
</dbReference>
<proteinExistence type="predicted"/>
<dbReference type="AlphaFoldDB" id="A0A8E2JP44"/>
<reference evidence="4 5" key="1">
    <citation type="journal article" date="2016" name="Nat. Commun.">
        <title>Ectomycorrhizal ecology is imprinted in the genome of the dominant symbiotic fungus Cenococcum geophilum.</title>
        <authorList>
            <consortium name="DOE Joint Genome Institute"/>
            <person name="Peter M."/>
            <person name="Kohler A."/>
            <person name="Ohm R.A."/>
            <person name="Kuo A."/>
            <person name="Krutzmann J."/>
            <person name="Morin E."/>
            <person name="Arend M."/>
            <person name="Barry K.W."/>
            <person name="Binder M."/>
            <person name="Choi C."/>
            <person name="Clum A."/>
            <person name="Copeland A."/>
            <person name="Grisel N."/>
            <person name="Haridas S."/>
            <person name="Kipfer T."/>
            <person name="LaButti K."/>
            <person name="Lindquist E."/>
            <person name="Lipzen A."/>
            <person name="Maire R."/>
            <person name="Meier B."/>
            <person name="Mihaltcheva S."/>
            <person name="Molinier V."/>
            <person name="Murat C."/>
            <person name="Poggeler S."/>
            <person name="Quandt C.A."/>
            <person name="Sperisen C."/>
            <person name="Tritt A."/>
            <person name="Tisserant E."/>
            <person name="Crous P.W."/>
            <person name="Henrissat B."/>
            <person name="Nehls U."/>
            <person name="Egli S."/>
            <person name="Spatafora J.W."/>
            <person name="Grigoriev I.V."/>
            <person name="Martin F.M."/>
        </authorList>
    </citation>
    <scope>NUCLEOTIDE SEQUENCE [LARGE SCALE GENOMIC DNA]</scope>
    <source>
        <strain evidence="4 5">CBS 207.34</strain>
    </source>
</reference>
<dbReference type="PANTHER" id="PTHR23003:SF3">
    <property type="entry name" value="FI21236P1-RELATED"/>
    <property type="match status" value="1"/>
</dbReference>
<dbReference type="InterPro" id="IPR050374">
    <property type="entry name" value="RRT5_SRSF_SR"/>
</dbReference>
<keyword evidence="1 2" id="KW-0694">RNA-binding</keyword>
<dbReference type="GO" id="GO:0003729">
    <property type="term" value="F:mRNA binding"/>
    <property type="evidence" value="ECO:0007669"/>
    <property type="project" value="TreeGrafter"/>
</dbReference>
<accession>A0A8E2JP44</accession>
<dbReference type="GO" id="GO:0005737">
    <property type="term" value="C:cytoplasm"/>
    <property type="evidence" value="ECO:0007669"/>
    <property type="project" value="TreeGrafter"/>
</dbReference>
<dbReference type="SUPFAM" id="SSF54928">
    <property type="entry name" value="RNA-binding domain, RBD"/>
    <property type="match status" value="2"/>
</dbReference>
<feature type="domain" description="RRM" evidence="3">
    <location>
        <begin position="211"/>
        <end position="289"/>
    </location>
</feature>
<protein>
    <recommendedName>
        <fullName evidence="3">RRM domain-containing protein</fullName>
    </recommendedName>
</protein>
<dbReference type="PROSITE" id="PS50102">
    <property type="entry name" value="RRM"/>
    <property type="match status" value="1"/>
</dbReference>
<dbReference type="GO" id="GO:0005634">
    <property type="term" value="C:nucleus"/>
    <property type="evidence" value="ECO:0007669"/>
    <property type="project" value="TreeGrafter"/>
</dbReference>
<evidence type="ECO:0000256" key="1">
    <source>
        <dbReference type="ARBA" id="ARBA00022884"/>
    </source>
</evidence>
<name>A0A8E2JP44_9PEZI</name>
<dbReference type="GO" id="GO:1990904">
    <property type="term" value="C:ribonucleoprotein complex"/>
    <property type="evidence" value="ECO:0007669"/>
    <property type="project" value="TreeGrafter"/>
</dbReference>
<gene>
    <name evidence="4" type="ORF">AOQ84DRAFT_442161</name>
</gene>
<organism evidence="4 5">
    <name type="scientific">Glonium stellatum</name>
    <dbReference type="NCBI Taxonomy" id="574774"/>
    <lineage>
        <taxon>Eukaryota</taxon>
        <taxon>Fungi</taxon>
        <taxon>Dikarya</taxon>
        <taxon>Ascomycota</taxon>
        <taxon>Pezizomycotina</taxon>
        <taxon>Dothideomycetes</taxon>
        <taxon>Pleosporomycetidae</taxon>
        <taxon>Gloniales</taxon>
        <taxon>Gloniaceae</taxon>
        <taxon>Glonium</taxon>
    </lineage>
</organism>